<dbReference type="Pfam" id="PF03653">
    <property type="entry name" value="UPF0093"/>
    <property type="match status" value="1"/>
</dbReference>
<comment type="pathway">
    <text evidence="2 14 15">Porphyrin-containing compound metabolism; protoporphyrin-IX biosynthesis; protoporphyrin-IX from protoporphyrinogen-IX: step 1/1.</text>
</comment>
<evidence type="ECO:0000256" key="12">
    <source>
        <dbReference type="ARBA" id="ARBA00023136"/>
    </source>
</evidence>
<feature type="transmembrane region" description="Helical" evidence="14">
    <location>
        <begin position="118"/>
        <end position="136"/>
    </location>
</feature>
<evidence type="ECO:0000256" key="8">
    <source>
        <dbReference type="ARBA" id="ARBA00022723"/>
    </source>
</evidence>
<dbReference type="GO" id="GO:0006782">
    <property type="term" value="P:protoporphyrinogen IX biosynthetic process"/>
    <property type="evidence" value="ECO:0007669"/>
    <property type="project" value="UniProtKB-UniRule"/>
</dbReference>
<comment type="similarity">
    <text evidence="3 14 15">Belongs to the HemJ family.</text>
</comment>
<dbReference type="GO" id="GO:0046872">
    <property type="term" value="F:metal ion binding"/>
    <property type="evidence" value="ECO:0007669"/>
    <property type="project" value="UniProtKB-UniRule"/>
</dbReference>
<comment type="catalytic activity">
    <reaction evidence="13 14 15">
        <text>protoporphyrinogen IX + 3 A = protoporphyrin IX + 3 AH2</text>
        <dbReference type="Rhea" id="RHEA:62000"/>
        <dbReference type="ChEBI" id="CHEBI:13193"/>
        <dbReference type="ChEBI" id="CHEBI:17499"/>
        <dbReference type="ChEBI" id="CHEBI:57306"/>
        <dbReference type="ChEBI" id="CHEBI:57307"/>
    </reaction>
</comment>
<evidence type="ECO:0000256" key="3">
    <source>
        <dbReference type="ARBA" id="ARBA00006501"/>
    </source>
</evidence>
<keyword evidence="8 14" id="KW-0479">Metal-binding</keyword>
<evidence type="ECO:0000256" key="10">
    <source>
        <dbReference type="ARBA" id="ARBA00023002"/>
    </source>
</evidence>
<evidence type="ECO:0000313" key="17">
    <source>
        <dbReference type="Proteomes" id="UP000823889"/>
    </source>
</evidence>
<accession>A0A9D2RLT7</accession>
<keyword evidence="11 14" id="KW-0408">Iron</keyword>
<evidence type="ECO:0000256" key="4">
    <source>
        <dbReference type="ARBA" id="ARBA00017504"/>
    </source>
</evidence>
<comment type="subcellular location">
    <subcellularLocation>
        <location evidence="1 14">Cell membrane</location>
        <topology evidence="1 14">Multi-pass membrane protein</topology>
    </subcellularLocation>
</comment>
<keyword evidence="7 14" id="KW-0812">Transmembrane</keyword>
<sequence>MLWTKVFHLLFIISWFAGLFYLPRLYVNIAQQPVDSPRYQLLVEMSHRLYHFMQPLAFLGVTTGLGLYLYYGIGSGRGWIHAKMLLVLGLIAFHGYCGRILTHFKRHSNQRSHVFYRWFNEIPVLVLLLVLILVVLKPF</sequence>
<evidence type="ECO:0000256" key="6">
    <source>
        <dbReference type="ARBA" id="ARBA00022617"/>
    </source>
</evidence>
<evidence type="ECO:0000256" key="14">
    <source>
        <dbReference type="HAMAP-Rule" id="MF_02239"/>
    </source>
</evidence>
<evidence type="ECO:0000256" key="7">
    <source>
        <dbReference type="ARBA" id="ARBA00022692"/>
    </source>
</evidence>
<feature type="binding site" description="axial binding residue" evidence="14">
    <location>
        <position position="83"/>
    </location>
    <ligand>
        <name>heme</name>
        <dbReference type="ChEBI" id="CHEBI:30413"/>
    </ligand>
    <ligandPart>
        <name>Fe</name>
        <dbReference type="ChEBI" id="CHEBI:18248"/>
    </ligandPart>
</feature>
<dbReference type="PANTHER" id="PTHR40255:SF1">
    <property type="entry name" value="PROTOPORPHYRINOGEN IX OXIDASE"/>
    <property type="match status" value="1"/>
</dbReference>
<dbReference type="GO" id="GO:0070818">
    <property type="term" value="F:protoporphyrinogen oxidase activity"/>
    <property type="evidence" value="ECO:0007669"/>
    <property type="project" value="UniProtKB-UniRule"/>
</dbReference>
<comment type="subunit">
    <text evidence="14">Homodimer.</text>
</comment>
<evidence type="ECO:0000313" key="16">
    <source>
        <dbReference type="EMBL" id="HJD45096.1"/>
    </source>
</evidence>
<keyword evidence="12 14" id="KW-0472">Membrane</keyword>
<evidence type="ECO:0000256" key="1">
    <source>
        <dbReference type="ARBA" id="ARBA00004651"/>
    </source>
</evidence>
<comment type="function">
    <text evidence="14 15">Catalyzes the oxidation of protoporphyrinogen IX to protoporphyrin IX.</text>
</comment>
<keyword evidence="5 14" id="KW-1003">Cell membrane</keyword>
<dbReference type="AlphaFoldDB" id="A0A9D2RLT7"/>
<evidence type="ECO:0000256" key="9">
    <source>
        <dbReference type="ARBA" id="ARBA00022989"/>
    </source>
</evidence>
<dbReference type="HAMAP" id="MF_02239">
    <property type="entry name" value="HemJ"/>
    <property type="match status" value="1"/>
</dbReference>
<name>A0A9D2RLT7_9BURK</name>
<feature type="binding site" description="axial binding residue" evidence="14">
    <location>
        <position position="8"/>
    </location>
    <ligand>
        <name>heme</name>
        <dbReference type="ChEBI" id="CHEBI:30413"/>
    </ligand>
    <ligandPart>
        <name>Fe</name>
        <dbReference type="ChEBI" id="CHEBI:18248"/>
    </ligandPart>
</feature>
<feature type="transmembrane region" description="Helical" evidence="14">
    <location>
        <begin position="6"/>
        <end position="27"/>
    </location>
</feature>
<dbReference type="EMBL" id="DWUQ01000182">
    <property type="protein sequence ID" value="HJD45096.1"/>
    <property type="molecule type" value="Genomic_DNA"/>
</dbReference>
<keyword evidence="6 14" id="KW-0349">Heme</keyword>
<organism evidence="16 17">
    <name type="scientific">Candidatus Paenalcaligenes intestinipullorum</name>
    <dbReference type="NCBI Taxonomy" id="2838718"/>
    <lineage>
        <taxon>Bacteria</taxon>
        <taxon>Pseudomonadati</taxon>
        <taxon>Pseudomonadota</taxon>
        <taxon>Betaproteobacteria</taxon>
        <taxon>Burkholderiales</taxon>
        <taxon>Alcaligenaceae</taxon>
        <taxon>Paenalcaligenes</taxon>
    </lineage>
</organism>
<evidence type="ECO:0000256" key="15">
    <source>
        <dbReference type="PIRNR" id="PIRNR004638"/>
    </source>
</evidence>
<evidence type="ECO:0000256" key="11">
    <source>
        <dbReference type="ARBA" id="ARBA00023004"/>
    </source>
</evidence>
<feature type="transmembrane region" description="Helical" evidence="14">
    <location>
        <begin position="79"/>
        <end position="97"/>
    </location>
</feature>
<protein>
    <recommendedName>
        <fullName evidence="4 14">Protoporphyrinogen IX oxidase</fullName>
        <shortName evidence="14">PPO</shortName>
        <ecNumber evidence="14 15">1.3.99.-</ecNumber>
    </recommendedName>
</protein>
<evidence type="ECO:0000256" key="13">
    <source>
        <dbReference type="ARBA" id="ARBA00048390"/>
    </source>
</evidence>
<dbReference type="InterPro" id="IPR005265">
    <property type="entry name" value="HemJ-like"/>
</dbReference>
<dbReference type="PANTHER" id="PTHR40255">
    <property type="entry name" value="UPF0093 MEMBRANE PROTEIN SLR1790"/>
    <property type="match status" value="1"/>
</dbReference>
<proteinExistence type="inferred from homology"/>
<reference evidence="16" key="1">
    <citation type="journal article" date="2021" name="PeerJ">
        <title>Extensive microbial diversity within the chicken gut microbiome revealed by metagenomics and culture.</title>
        <authorList>
            <person name="Gilroy R."/>
            <person name="Ravi A."/>
            <person name="Getino M."/>
            <person name="Pursley I."/>
            <person name="Horton D.L."/>
            <person name="Alikhan N.F."/>
            <person name="Baker D."/>
            <person name="Gharbi K."/>
            <person name="Hall N."/>
            <person name="Watson M."/>
            <person name="Adriaenssens E.M."/>
            <person name="Foster-Nyarko E."/>
            <person name="Jarju S."/>
            <person name="Secka A."/>
            <person name="Antonio M."/>
            <person name="Oren A."/>
            <person name="Chaudhuri R.R."/>
            <person name="La Ragione R."/>
            <person name="Hildebrand F."/>
            <person name="Pallen M.J."/>
        </authorList>
    </citation>
    <scope>NUCLEOTIDE SEQUENCE</scope>
    <source>
        <strain evidence="16">9264</strain>
    </source>
</reference>
<evidence type="ECO:0000256" key="2">
    <source>
        <dbReference type="ARBA" id="ARBA00005073"/>
    </source>
</evidence>
<keyword evidence="10 14" id="KW-0560">Oxidoreductase</keyword>
<dbReference type="Proteomes" id="UP000823889">
    <property type="component" value="Unassembled WGS sequence"/>
</dbReference>
<gene>
    <name evidence="16" type="ORF">H9906_08755</name>
</gene>
<feature type="transmembrane region" description="Helical" evidence="14">
    <location>
        <begin position="48"/>
        <end position="73"/>
    </location>
</feature>
<comment type="cofactor">
    <cofactor evidence="14 15">
        <name>heme b</name>
        <dbReference type="ChEBI" id="CHEBI:60344"/>
    </cofactor>
    <text evidence="14 15">Binds 1 heme b (iron(II)-protoporphyrin IX) group per subunit.</text>
</comment>
<dbReference type="PIRSF" id="PIRSF004638">
    <property type="entry name" value="UCP004638"/>
    <property type="match status" value="1"/>
</dbReference>
<dbReference type="GO" id="GO:0005886">
    <property type="term" value="C:plasma membrane"/>
    <property type="evidence" value="ECO:0007669"/>
    <property type="project" value="UniProtKB-SubCell"/>
</dbReference>
<evidence type="ECO:0000256" key="5">
    <source>
        <dbReference type="ARBA" id="ARBA00022475"/>
    </source>
</evidence>
<reference evidence="16" key="2">
    <citation type="submission" date="2021-04" db="EMBL/GenBank/DDBJ databases">
        <authorList>
            <person name="Gilroy R."/>
        </authorList>
    </citation>
    <scope>NUCLEOTIDE SEQUENCE</scope>
    <source>
        <strain evidence="16">9264</strain>
    </source>
</reference>
<comment type="caution">
    <text evidence="16">The sequence shown here is derived from an EMBL/GenBank/DDBJ whole genome shotgun (WGS) entry which is preliminary data.</text>
</comment>
<dbReference type="EC" id="1.3.99.-" evidence="14 15"/>
<keyword evidence="9 14" id="KW-1133">Transmembrane helix</keyword>